<reference evidence="2" key="1">
    <citation type="submission" date="2018-01" db="EMBL/GenBank/DDBJ databases">
        <authorList>
            <person name="Alioto T."/>
            <person name="Alioto T."/>
        </authorList>
    </citation>
    <scope>NUCLEOTIDE SEQUENCE [LARGE SCALE GENOMIC DNA]</scope>
</reference>
<proteinExistence type="predicted"/>
<dbReference type="Proteomes" id="UP000268350">
    <property type="component" value="Unassembled WGS sequence"/>
</dbReference>
<keyword evidence="2" id="KW-1185">Reference proteome</keyword>
<evidence type="ECO:0000313" key="1">
    <source>
        <dbReference type="EMBL" id="SPP78327.1"/>
    </source>
</evidence>
<sequence>MMRNAEPEPLMIDASIHEYELVADVNFTRFTLDVIVWLPDANSSDEEEDDNVSL</sequence>
<gene>
    <name evidence="1" type="ORF">DGUA_6G010953</name>
</gene>
<accession>A0A3B0J852</accession>
<dbReference type="AlphaFoldDB" id="A0A3B0J852"/>
<protein>
    <submittedName>
        <fullName evidence="1">Uncharacterized protein</fullName>
    </submittedName>
</protein>
<name>A0A3B0J852_DROGU</name>
<organism evidence="1 2">
    <name type="scientific">Drosophila guanche</name>
    <name type="common">Fruit fly</name>
    <dbReference type="NCBI Taxonomy" id="7266"/>
    <lineage>
        <taxon>Eukaryota</taxon>
        <taxon>Metazoa</taxon>
        <taxon>Ecdysozoa</taxon>
        <taxon>Arthropoda</taxon>
        <taxon>Hexapoda</taxon>
        <taxon>Insecta</taxon>
        <taxon>Pterygota</taxon>
        <taxon>Neoptera</taxon>
        <taxon>Endopterygota</taxon>
        <taxon>Diptera</taxon>
        <taxon>Brachycera</taxon>
        <taxon>Muscomorpha</taxon>
        <taxon>Ephydroidea</taxon>
        <taxon>Drosophilidae</taxon>
        <taxon>Drosophila</taxon>
        <taxon>Sophophora</taxon>
    </lineage>
</organism>
<dbReference type="EMBL" id="OUUW01000003">
    <property type="protein sequence ID" value="SPP78327.1"/>
    <property type="molecule type" value="Genomic_DNA"/>
</dbReference>
<evidence type="ECO:0000313" key="2">
    <source>
        <dbReference type="Proteomes" id="UP000268350"/>
    </source>
</evidence>